<keyword evidence="6" id="KW-1185">Reference proteome</keyword>
<dbReference type="RefSeq" id="WP_249846303.1">
    <property type="nucleotide sequence ID" value="NZ_JAMGBD010000001.1"/>
</dbReference>
<dbReference type="PANTHER" id="PTHR11645">
    <property type="entry name" value="PYRROLINE-5-CARBOXYLATE REDUCTASE"/>
    <property type="match status" value="1"/>
</dbReference>
<dbReference type="InterPro" id="IPR008927">
    <property type="entry name" value="6-PGluconate_DH-like_C_sf"/>
</dbReference>
<name>A0ABT0RI61_9SPHN</name>
<comment type="catalytic activity">
    <reaction evidence="3">
        <text>L-proline + NAD(+) = (S)-1-pyrroline-5-carboxylate + NADH + 2 H(+)</text>
        <dbReference type="Rhea" id="RHEA:14105"/>
        <dbReference type="ChEBI" id="CHEBI:15378"/>
        <dbReference type="ChEBI" id="CHEBI:17388"/>
        <dbReference type="ChEBI" id="CHEBI:57540"/>
        <dbReference type="ChEBI" id="CHEBI:57945"/>
        <dbReference type="ChEBI" id="CHEBI:60039"/>
        <dbReference type="EC" id="1.5.1.2"/>
    </reaction>
</comment>
<comment type="similarity">
    <text evidence="1 3">Belongs to the pyrroline-5-carboxylate reductase family.</text>
</comment>
<evidence type="ECO:0000313" key="5">
    <source>
        <dbReference type="EMBL" id="MCL6682323.1"/>
    </source>
</evidence>
<dbReference type="EMBL" id="JAMGBD010000001">
    <property type="protein sequence ID" value="MCL6682323.1"/>
    <property type="molecule type" value="Genomic_DNA"/>
</dbReference>
<reference evidence="5" key="1">
    <citation type="submission" date="2022-05" db="EMBL/GenBank/DDBJ databases">
        <authorList>
            <person name="Jo J.-H."/>
            <person name="Im W.-T."/>
        </authorList>
    </citation>
    <scope>NUCLEOTIDE SEQUENCE</scope>
    <source>
        <strain evidence="5">SE158</strain>
    </source>
</reference>
<sequence length="269" mass="28147">MPIPLPPIWFVGCGNMAGALIAGWRSADVDFSNAIAIRPSGKQVDGVTTITELPDGPPPLRCVLGFKPQKLSEIAPELAPRLSEETILVSMLAGVEAETLRKLFPNVQAVVRIMPNLAVEDRKGVTALYSADDLPDHRQRLQFLFGLLGSAIWCETEAELAAVGSVAGAGPAYVARFIAALAKAGEGRGLAPDVAGQIALQTVLGTAIMAERRAETLDELARRVASPKGTTEAGLAVLDADGALDRLVAETIAAAARRGAELAAEARKP</sequence>
<comment type="function">
    <text evidence="3">Catalyzes the reduction of 1-pyrroline-5-carboxylate (PCA) to L-proline.</text>
</comment>
<evidence type="ECO:0000256" key="2">
    <source>
        <dbReference type="ARBA" id="ARBA00023002"/>
    </source>
</evidence>
<gene>
    <name evidence="3" type="primary">proC</name>
    <name evidence="5" type="ORF">LZ536_00190</name>
</gene>
<dbReference type="InterPro" id="IPR029036">
    <property type="entry name" value="P5CR_dimer"/>
</dbReference>
<dbReference type="HAMAP" id="MF_01925">
    <property type="entry name" value="P5C_reductase"/>
    <property type="match status" value="1"/>
</dbReference>
<comment type="pathway">
    <text evidence="3">Amino-acid biosynthesis; L-proline biosynthesis; L-proline from L-glutamate 5-semialdehyde: step 1/1.</text>
</comment>
<evidence type="ECO:0000259" key="4">
    <source>
        <dbReference type="Pfam" id="PF14748"/>
    </source>
</evidence>
<dbReference type="PANTHER" id="PTHR11645:SF0">
    <property type="entry name" value="PYRROLINE-5-CARBOXYLATE REDUCTASE 3"/>
    <property type="match status" value="1"/>
</dbReference>
<keyword evidence="2 3" id="KW-0560">Oxidoreductase</keyword>
<dbReference type="PROSITE" id="PS00521">
    <property type="entry name" value="P5CR"/>
    <property type="match status" value="1"/>
</dbReference>
<keyword evidence="3" id="KW-0521">NADP</keyword>
<dbReference type="InterPro" id="IPR053790">
    <property type="entry name" value="P5CR-like_CS"/>
</dbReference>
<dbReference type="SUPFAM" id="SSF48179">
    <property type="entry name" value="6-phosphogluconate dehydrogenase C-terminal domain-like"/>
    <property type="match status" value="1"/>
</dbReference>
<dbReference type="PIRSF" id="PIRSF000193">
    <property type="entry name" value="Pyrrol-5-carb_rd"/>
    <property type="match status" value="1"/>
</dbReference>
<dbReference type="InterPro" id="IPR036291">
    <property type="entry name" value="NAD(P)-bd_dom_sf"/>
</dbReference>
<organism evidence="5 6">
    <name type="scientific">Sphingomonas alba</name>
    <dbReference type="NCBI Taxonomy" id="2908208"/>
    <lineage>
        <taxon>Bacteria</taxon>
        <taxon>Pseudomonadati</taxon>
        <taxon>Pseudomonadota</taxon>
        <taxon>Alphaproteobacteria</taxon>
        <taxon>Sphingomonadales</taxon>
        <taxon>Sphingomonadaceae</taxon>
        <taxon>Sphingomonas</taxon>
    </lineage>
</organism>
<feature type="domain" description="Pyrroline-5-carboxylate reductase dimerisation" evidence="4">
    <location>
        <begin position="157"/>
        <end position="262"/>
    </location>
</feature>
<keyword evidence="3" id="KW-0641">Proline biosynthesis</keyword>
<comment type="subcellular location">
    <subcellularLocation>
        <location evidence="3">Cytoplasm</location>
    </subcellularLocation>
</comment>
<evidence type="ECO:0000313" key="6">
    <source>
        <dbReference type="Proteomes" id="UP001165363"/>
    </source>
</evidence>
<keyword evidence="3" id="KW-0028">Amino-acid biosynthesis</keyword>
<protein>
    <recommendedName>
        <fullName evidence="3">Pyrroline-5-carboxylate reductase</fullName>
        <shortName evidence="3">P5C reductase</shortName>
        <shortName evidence="3">P5CR</shortName>
        <ecNumber evidence="3">1.5.1.2</ecNumber>
    </recommendedName>
    <alternativeName>
        <fullName evidence="3">PCA reductase</fullName>
    </alternativeName>
</protein>
<dbReference type="Proteomes" id="UP001165363">
    <property type="component" value="Unassembled WGS sequence"/>
</dbReference>
<dbReference type="Gene3D" id="3.40.50.720">
    <property type="entry name" value="NAD(P)-binding Rossmann-like Domain"/>
    <property type="match status" value="1"/>
</dbReference>
<comment type="catalytic activity">
    <reaction evidence="3">
        <text>L-proline + NADP(+) = (S)-1-pyrroline-5-carboxylate + NADPH + 2 H(+)</text>
        <dbReference type="Rhea" id="RHEA:14109"/>
        <dbReference type="ChEBI" id="CHEBI:15378"/>
        <dbReference type="ChEBI" id="CHEBI:17388"/>
        <dbReference type="ChEBI" id="CHEBI:57783"/>
        <dbReference type="ChEBI" id="CHEBI:58349"/>
        <dbReference type="ChEBI" id="CHEBI:60039"/>
        <dbReference type="EC" id="1.5.1.2"/>
    </reaction>
</comment>
<proteinExistence type="inferred from homology"/>
<evidence type="ECO:0000256" key="1">
    <source>
        <dbReference type="ARBA" id="ARBA00005525"/>
    </source>
</evidence>
<dbReference type="SUPFAM" id="SSF51735">
    <property type="entry name" value="NAD(P)-binding Rossmann-fold domains"/>
    <property type="match status" value="1"/>
</dbReference>
<accession>A0ABT0RI61</accession>
<dbReference type="Gene3D" id="1.10.3730.10">
    <property type="entry name" value="ProC C-terminal domain-like"/>
    <property type="match status" value="1"/>
</dbReference>
<keyword evidence="3" id="KW-0963">Cytoplasm</keyword>
<dbReference type="Pfam" id="PF14748">
    <property type="entry name" value="P5CR_dimer"/>
    <property type="match status" value="1"/>
</dbReference>
<dbReference type="InterPro" id="IPR000304">
    <property type="entry name" value="Pyrroline-COOH_reductase"/>
</dbReference>
<dbReference type="EC" id="1.5.1.2" evidence="3"/>
<evidence type="ECO:0000256" key="3">
    <source>
        <dbReference type="HAMAP-Rule" id="MF_01925"/>
    </source>
</evidence>
<comment type="caution">
    <text evidence="5">The sequence shown here is derived from an EMBL/GenBank/DDBJ whole genome shotgun (WGS) entry which is preliminary data.</text>
</comment>